<accession>A0A0A9U4V1</accession>
<proteinExistence type="predicted"/>
<protein>
    <submittedName>
        <fullName evidence="1">Uncharacterized protein</fullName>
    </submittedName>
</protein>
<reference evidence="1" key="1">
    <citation type="submission" date="2014-09" db="EMBL/GenBank/DDBJ databases">
        <authorList>
            <person name="Magalhaes I.L.F."/>
            <person name="Oliveira U."/>
            <person name="Santos F.R."/>
            <person name="Vidigal T.H.D.A."/>
            <person name="Brescovit A.D."/>
            <person name="Santos A.J."/>
        </authorList>
    </citation>
    <scope>NUCLEOTIDE SEQUENCE</scope>
    <source>
        <tissue evidence="1">Shoot tissue taken approximately 20 cm above the soil surface</tissue>
    </source>
</reference>
<name>A0A0A9U4V1_ARUDO</name>
<dbReference type="AlphaFoldDB" id="A0A0A9U4V1"/>
<dbReference type="EMBL" id="GBRH01282209">
    <property type="protein sequence ID" value="JAD15686.1"/>
    <property type="molecule type" value="Transcribed_RNA"/>
</dbReference>
<reference evidence="1" key="2">
    <citation type="journal article" date="2015" name="Data Brief">
        <title>Shoot transcriptome of the giant reed, Arundo donax.</title>
        <authorList>
            <person name="Barrero R.A."/>
            <person name="Guerrero F.D."/>
            <person name="Moolhuijzen P."/>
            <person name="Goolsby J.A."/>
            <person name="Tidwell J."/>
            <person name="Bellgard S.E."/>
            <person name="Bellgard M.I."/>
        </authorList>
    </citation>
    <scope>NUCLEOTIDE SEQUENCE</scope>
    <source>
        <tissue evidence="1">Shoot tissue taken approximately 20 cm above the soil surface</tissue>
    </source>
</reference>
<sequence length="129" mass="14830">MHRTCIMFKFSCSSDLISKSMPRNLNILWRPVANPVLRNASKLGYGGHSLLYEAWVQIHELRGLSAVAWQQNWRHHIGIGITVVSWFIATYLGFPPCNTSSSILCFFFSRKQQQHTLTDEPAHKIVTWT</sequence>
<organism evidence="1">
    <name type="scientific">Arundo donax</name>
    <name type="common">Giant reed</name>
    <name type="synonym">Donax arundinaceus</name>
    <dbReference type="NCBI Taxonomy" id="35708"/>
    <lineage>
        <taxon>Eukaryota</taxon>
        <taxon>Viridiplantae</taxon>
        <taxon>Streptophyta</taxon>
        <taxon>Embryophyta</taxon>
        <taxon>Tracheophyta</taxon>
        <taxon>Spermatophyta</taxon>
        <taxon>Magnoliopsida</taxon>
        <taxon>Liliopsida</taxon>
        <taxon>Poales</taxon>
        <taxon>Poaceae</taxon>
        <taxon>PACMAD clade</taxon>
        <taxon>Arundinoideae</taxon>
        <taxon>Arundineae</taxon>
        <taxon>Arundo</taxon>
    </lineage>
</organism>
<evidence type="ECO:0000313" key="1">
    <source>
        <dbReference type="EMBL" id="JAD15686.1"/>
    </source>
</evidence>